<accession>A0ABP7B327</accession>
<organism evidence="2 3">
    <name type="scientific">Nonomuraea antimicrobica</name>
    <dbReference type="NCBI Taxonomy" id="561173"/>
    <lineage>
        <taxon>Bacteria</taxon>
        <taxon>Bacillati</taxon>
        <taxon>Actinomycetota</taxon>
        <taxon>Actinomycetes</taxon>
        <taxon>Streptosporangiales</taxon>
        <taxon>Streptosporangiaceae</taxon>
        <taxon>Nonomuraea</taxon>
    </lineage>
</organism>
<dbReference type="InterPro" id="IPR020941">
    <property type="entry name" value="SUFU-like_domain"/>
</dbReference>
<comment type="caution">
    <text evidence="2">The sequence shown here is derived from an EMBL/GenBank/DDBJ whole genome shotgun (WGS) entry which is preliminary data.</text>
</comment>
<evidence type="ECO:0000313" key="3">
    <source>
        <dbReference type="Proteomes" id="UP001500902"/>
    </source>
</evidence>
<evidence type="ECO:0000313" key="2">
    <source>
        <dbReference type="EMBL" id="GAA3647688.1"/>
    </source>
</evidence>
<evidence type="ECO:0000259" key="1">
    <source>
        <dbReference type="Pfam" id="PF05076"/>
    </source>
</evidence>
<dbReference type="Pfam" id="PF05076">
    <property type="entry name" value="SUFU"/>
    <property type="match status" value="1"/>
</dbReference>
<dbReference type="Proteomes" id="UP001500902">
    <property type="component" value="Unassembled WGS sequence"/>
</dbReference>
<protein>
    <submittedName>
        <fullName evidence="2">Suppressor of fused domain protein</fullName>
    </submittedName>
</protein>
<reference evidence="3" key="1">
    <citation type="journal article" date="2019" name="Int. J. Syst. Evol. Microbiol.">
        <title>The Global Catalogue of Microorganisms (GCM) 10K type strain sequencing project: providing services to taxonomists for standard genome sequencing and annotation.</title>
        <authorList>
            <consortium name="The Broad Institute Genomics Platform"/>
            <consortium name="The Broad Institute Genome Sequencing Center for Infectious Disease"/>
            <person name="Wu L."/>
            <person name="Ma J."/>
        </authorList>
    </citation>
    <scope>NUCLEOTIDE SEQUENCE [LARGE SCALE GENOMIC DNA]</scope>
    <source>
        <strain evidence="3">JCM 16904</strain>
    </source>
</reference>
<gene>
    <name evidence="2" type="ORF">GCM10022224_008110</name>
</gene>
<dbReference type="EMBL" id="BAAAZP010000010">
    <property type="protein sequence ID" value="GAA3647688.1"/>
    <property type="molecule type" value="Genomic_DNA"/>
</dbReference>
<proteinExistence type="predicted"/>
<keyword evidence="3" id="KW-1185">Reference proteome</keyword>
<feature type="domain" description="Suppressor of fused-like" evidence="1">
    <location>
        <begin position="67"/>
        <end position="189"/>
    </location>
</feature>
<sequence>MDCAAHNQEVCREILSHIGASWPDRVQDDLLWEVGPIKERLPDFQIRRVHPLGPGHGYMYFSVGAFASSAEPGWEFFIKAPTDSMRHVETLAVVAHYHAFPQHRLSPGSIVDLGRPWSEGSEHRHLLVSWPHSLDTRTATCATALGEITFLWLVAISESEAAFARRFGVDPLEDRLESAGVNVIDPLRESVV</sequence>
<name>A0ABP7B327_9ACTN</name>